<dbReference type="RefSeq" id="WP_136572454.1">
    <property type="nucleotide sequence ID" value="NZ_STFG01000002.1"/>
</dbReference>
<dbReference type="Proteomes" id="UP000308917">
    <property type="component" value="Unassembled WGS sequence"/>
</dbReference>
<dbReference type="NCBIfam" id="NF007494">
    <property type="entry name" value="PRK10089.1-3"/>
    <property type="match status" value="1"/>
</dbReference>
<evidence type="ECO:0000313" key="6">
    <source>
        <dbReference type="Proteomes" id="UP000308917"/>
    </source>
</evidence>
<proteinExistence type="predicted"/>
<gene>
    <name evidence="5" type="ORF">E9531_04010</name>
</gene>
<dbReference type="PROSITE" id="PS50886">
    <property type="entry name" value="TRBD"/>
    <property type="match status" value="1"/>
</dbReference>
<dbReference type="NCBIfam" id="NF007495">
    <property type="entry name" value="PRK10089.1-4"/>
    <property type="match status" value="1"/>
</dbReference>
<dbReference type="NCBIfam" id="NF007493">
    <property type="entry name" value="PRK10089.1-2"/>
    <property type="match status" value="1"/>
</dbReference>
<evidence type="ECO:0000256" key="2">
    <source>
        <dbReference type="ARBA" id="ARBA00022884"/>
    </source>
</evidence>
<reference evidence="5 6" key="1">
    <citation type="journal article" date="2015" name="Antonie Van Leeuwenhoek">
        <title>Lampropedia puyangensis sp. nov., isolated from symptomatic bark of Populus ? euramericana canker and emended description of Lampropedia hyalina (Ehrenberg 1832) Lee et al. 2004.</title>
        <authorList>
            <person name="Li Y."/>
            <person name="Wang T."/>
            <person name="Piao C.G."/>
            <person name="Wang L.F."/>
            <person name="Tian G.Z."/>
            <person name="Zhu T.H."/>
            <person name="Guo M.W."/>
        </authorList>
    </citation>
    <scope>NUCLEOTIDE SEQUENCE [LARGE SCALE GENOMIC DNA]</scope>
    <source>
        <strain evidence="5 6">2-bin</strain>
    </source>
</reference>
<dbReference type="CDD" id="cd02798">
    <property type="entry name" value="tRNA_bind_CsaA"/>
    <property type="match status" value="1"/>
</dbReference>
<dbReference type="OrthoDB" id="9794564at2"/>
<dbReference type="InterPro" id="IPR051270">
    <property type="entry name" value="Tyrosine-tRNA_ligase_regulator"/>
</dbReference>
<keyword evidence="2 3" id="KW-0694">RNA-binding</keyword>
<dbReference type="AlphaFoldDB" id="A0A4S8FAE3"/>
<dbReference type="NCBIfam" id="TIGR02222">
    <property type="entry name" value="chap_CsaA"/>
    <property type="match status" value="1"/>
</dbReference>
<evidence type="ECO:0000256" key="3">
    <source>
        <dbReference type="PROSITE-ProRule" id="PRU00209"/>
    </source>
</evidence>
<dbReference type="Pfam" id="PF01588">
    <property type="entry name" value="tRNA_bind"/>
    <property type="match status" value="1"/>
</dbReference>
<dbReference type="EMBL" id="STFG01000002">
    <property type="protein sequence ID" value="THU04558.1"/>
    <property type="molecule type" value="Genomic_DNA"/>
</dbReference>
<evidence type="ECO:0000259" key="4">
    <source>
        <dbReference type="PROSITE" id="PS50886"/>
    </source>
</evidence>
<dbReference type="InterPro" id="IPR002547">
    <property type="entry name" value="tRNA-bd_dom"/>
</dbReference>
<dbReference type="PANTHER" id="PTHR11586">
    <property type="entry name" value="TRNA-AMINOACYLATION COFACTOR ARC1 FAMILY MEMBER"/>
    <property type="match status" value="1"/>
</dbReference>
<dbReference type="PANTHER" id="PTHR11586:SF37">
    <property type="entry name" value="TRNA-BINDING DOMAIN-CONTAINING PROTEIN"/>
    <property type="match status" value="1"/>
</dbReference>
<dbReference type="FunFam" id="2.40.50.140:FF:000165">
    <property type="entry name" value="Chaperone CsaA"/>
    <property type="match status" value="1"/>
</dbReference>
<feature type="domain" description="TRNA-binding" evidence="4">
    <location>
        <begin position="16"/>
        <end position="120"/>
    </location>
</feature>
<accession>A0A4S8FAE3</accession>
<name>A0A4S8FAE3_9BURK</name>
<dbReference type="GO" id="GO:0000049">
    <property type="term" value="F:tRNA binding"/>
    <property type="evidence" value="ECO:0007669"/>
    <property type="project" value="UniProtKB-UniRule"/>
</dbReference>
<evidence type="ECO:0000313" key="5">
    <source>
        <dbReference type="EMBL" id="THU04558.1"/>
    </source>
</evidence>
<protein>
    <submittedName>
        <fullName evidence="5">tRNA-binding protein</fullName>
    </submittedName>
</protein>
<sequence length="120" mass="13253">MAQELQATPDEIGWNDFMKVQLRVGKVLSAEVFQEARKPAYILHVDFGPEVGVRKSSAQITHHYQPEALVGRLVVAVVNFPKKQIGPIQSECLVTGFHDAQGHVVLCVPDQDVPLGTRLL</sequence>
<keyword evidence="6" id="KW-1185">Reference proteome</keyword>
<dbReference type="Gene3D" id="2.40.50.140">
    <property type="entry name" value="Nucleic acid-binding proteins"/>
    <property type="match status" value="1"/>
</dbReference>
<dbReference type="InterPro" id="IPR012340">
    <property type="entry name" value="NA-bd_OB-fold"/>
</dbReference>
<dbReference type="InterPro" id="IPR008231">
    <property type="entry name" value="CsaA"/>
</dbReference>
<keyword evidence="1 3" id="KW-0820">tRNA-binding</keyword>
<comment type="caution">
    <text evidence="5">The sequence shown here is derived from an EMBL/GenBank/DDBJ whole genome shotgun (WGS) entry which is preliminary data.</text>
</comment>
<evidence type="ECO:0000256" key="1">
    <source>
        <dbReference type="ARBA" id="ARBA00022555"/>
    </source>
</evidence>
<organism evidence="5 6">
    <name type="scientific">Lampropedia puyangensis</name>
    <dbReference type="NCBI Taxonomy" id="1330072"/>
    <lineage>
        <taxon>Bacteria</taxon>
        <taxon>Pseudomonadati</taxon>
        <taxon>Pseudomonadota</taxon>
        <taxon>Betaproteobacteria</taxon>
        <taxon>Burkholderiales</taxon>
        <taxon>Comamonadaceae</taxon>
        <taxon>Lampropedia</taxon>
    </lineage>
</organism>
<dbReference type="SUPFAM" id="SSF50249">
    <property type="entry name" value="Nucleic acid-binding proteins"/>
    <property type="match status" value="1"/>
</dbReference>